<dbReference type="UniPathway" id="UPA00378"/>
<comment type="similarity">
    <text evidence="3">Belongs to the dolichyldiphosphatase family.</text>
</comment>
<dbReference type="InterPro" id="IPR039667">
    <property type="entry name" value="Dolichyldiphosphatase_PAP2"/>
</dbReference>
<dbReference type="GO" id="GO:0005789">
    <property type="term" value="C:endoplasmic reticulum membrane"/>
    <property type="evidence" value="ECO:0007669"/>
    <property type="project" value="UniProtKB-SubCell"/>
</dbReference>
<dbReference type="VEuPathDB" id="VectorBase:LLONM1_001936"/>
<dbReference type="Pfam" id="PF01569">
    <property type="entry name" value="PAP2"/>
    <property type="match status" value="1"/>
</dbReference>
<dbReference type="GO" id="GO:0042392">
    <property type="term" value="F:sphingosine-1-phosphate phosphatase activity"/>
    <property type="evidence" value="ECO:0007669"/>
    <property type="project" value="TreeGrafter"/>
</dbReference>
<dbReference type="FunFam" id="1.20.144.10:FF:000003">
    <property type="entry name" value="Dolichyldiphosphatase 1"/>
    <property type="match status" value="1"/>
</dbReference>
<dbReference type="Proteomes" id="UP000092461">
    <property type="component" value="Unassembled WGS sequence"/>
</dbReference>
<comment type="pathway">
    <text evidence="2">Protein modification; protein glycosylation.</text>
</comment>
<dbReference type="CDD" id="cd03382">
    <property type="entry name" value="PAP2_dolichyldiphosphatase"/>
    <property type="match status" value="1"/>
</dbReference>
<evidence type="ECO:0000256" key="3">
    <source>
        <dbReference type="ARBA" id="ARBA00005518"/>
    </source>
</evidence>
<reference evidence="16" key="1">
    <citation type="submission" date="2020-05" db="UniProtKB">
        <authorList>
            <consortium name="EnsemblMetazoa"/>
        </authorList>
    </citation>
    <scope>IDENTIFICATION</scope>
    <source>
        <strain evidence="16">Jacobina</strain>
    </source>
</reference>
<proteinExistence type="inferred from homology"/>
<feature type="domain" description="Phosphatidic acid phosphatase type 2/haloperoxidase" evidence="15">
    <location>
        <begin position="63"/>
        <end position="182"/>
    </location>
</feature>
<keyword evidence="8" id="KW-0256">Endoplasmic reticulum</keyword>
<keyword evidence="7" id="KW-0378">Hydrolase</keyword>
<evidence type="ECO:0000256" key="6">
    <source>
        <dbReference type="ARBA" id="ARBA00022692"/>
    </source>
</evidence>
<keyword evidence="10 14" id="KW-0472">Membrane</keyword>
<dbReference type="SUPFAM" id="SSF48317">
    <property type="entry name" value="Acid phosphatase/Vanadium-dependent haloperoxidase"/>
    <property type="match status" value="1"/>
</dbReference>
<evidence type="ECO:0000256" key="4">
    <source>
        <dbReference type="ARBA" id="ARBA00012508"/>
    </source>
</evidence>
<comment type="subcellular location">
    <subcellularLocation>
        <location evidence="1">Endoplasmic reticulum membrane</location>
        <topology evidence="1">Multi-pass membrane protein</topology>
    </subcellularLocation>
</comment>
<dbReference type="InterPro" id="IPR000326">
    <property type="entry name" value="PAP2/HPO"/>
</dbReference>
<evidence type="ECO:0000256" key="2">
    <source>
        <dbReference type="ARBA" id="ARBA00004922"/>
    </source>
</evidence>
<dbReference type="GO" id="GO:0047874">
    <property type="term" value="F:dolichyldiphosphatase activity"/>
    <property type="evidence" value="ECO:0007669"/>
    <property type="project" value="UniProtKB-EC"/>
</dbReference>
<evidence type="ECO:0000256" key="10">
    <source>
        <dbReference type="ARBA" id="ARBA00023136"/>
    </source>
</evidence>
<sequence>MSSSDPQNYEEYNNSEWVPIVFTFFEYPRGDIFGKLLALSSLMPHCIGVGFITLILFRRDLHTIFFFLGLLLNELVNKILKTTIGEPRPLVRPNPSTEYGMPSNHSQFMCFFSTYVLLFVLIRLHHMNNNAPLERAMRILVLAICWMTSFIVSFGRIYLQYHTTAQVYVGALVGICTGAIWFTVIHFFLTPYFPRIVTWKISEFLLLRDTTLIPNVLWFEYTVTRQEARARSRKLISMKSQ</sequence>
<dbReference type="PANTHER" id="PTHR14969">
    <property type="entry name" value="SPHINGOSINE-1-PHOSPHATE PHOSPHOHYDROLASE"/>
    <property type="match status" value="1"/>
</dbReference>
<dbReference type="AlphaFoldDB" id="A0A1B0CT93"/>
<dbReference type="SMART" id="SM00014">
    <property type="entry name" value="acidPPc"/>
    <property type="match status" value="1"/>
</dbReference>
<protein>
    <recommendedName>
        <fullName evidence="5">Dolichyldiphosphatase 1</fullName>
        <ecNumber evidence="4">3.6.1.43</ecNumber>
    </recommendedName>
    <alternativeName>
        <fullName evidence="12">Dolichyl pyrophosphate phosphatase 1</fullName>
    </alternativeName>
</protein>
<evidence type="ECO:0000256" key="1">
    <source>
        <dbReference type="ARBA" id="ARBA00004477"/>
    </source>
</evidence>
<evidence type="ECO:0000256" key="13">
    <source>
        <dbReference type="ARBA" id="ARBA00047349"/>
    </source>
</evidence>
<dbReference type="VEuPathDB" id="VectorBase:LLOJ008092"/>
<dbReference type="InterPro" id="IPR036938">
    <property type="entry name" value="PAP2/HPO_sf"/>
</dbReference>
<keyword evidence="6 14" id="KW-0812">Transmembrane</keyword>
<evidence type="ECO:0000313" key="17">
    <source>
        <dbReference type="Proteomes" id="UP000092461"/>
    </source>
</evidence>
<name>A0A1B0CT93_LUTLO</name>
<dbReference type="PANTHER" id="PTHR14969:SF13">
    <property type="entry name" value="AT30094P"/>
    <property type="match status" value="1"/>
</dbReference>
<evidence type="ECO:0000256" key="11">
    <source>
        <dbReference type="ARBA" id="ARBA00024907"/>
    </source>
</evidence>
<comment type="catalytic activity">
    <reaction evidence="13">
        <text>a di-trans,poly-cis-dolichyl diphosphate + H2O = a di-trans,poly-cis-dolichyl phosphate + phosphate + H(+)</text>
        <dbReference type="Rhea" id="RHEA:14385"/>
        <dbReference type="Rhea" id="RHEA-COMP:19498"/>
        <dbReference type="Rhea" id="RHEA-COMP:19506"/>
        <dbReference type="ChEBI" id="CHEBI:15377"/>
        <dbReference type="ChEBI" id="CHEBI:15378"/>
        <dbReference type="ChEBI" id="CHEBI:43474"/>
        <dbReference type="ChEBI" id="CHEBI:57497"/>
        <dbReference type="ChEBI" id="CHEBI:57683"/>
        <dbReference type="EC" id="3.6.1.43"/>
    </reaction>
</comment>
<dbReference type="EC" id="3.6.1.43" evidence="4"/>
<evidence type="ECO:0000256" key="12">
    <source>
        <dbReference type="ARBA" id="ARBA00030292"/>
    </source>
</evidence>
<evidence type="ECO:0000313" key="16">
    <source>
        <dbReference type="EnsemblMetazoa" id="LLOJ008092-PA"/>
    </source>
</evidence>
<keyword evidence="17" id="KW-1185">Reference proteome</keyword>
<evidence type="ECO:0000256" key="14">
    <source>
        <dbReference type="SAM" id="Phobius"/>
    </source>
</evidence>
<organism evidence="16 17">
    <name type="scientific">Lutzomyia longipalpis</name>
    <name type="common">Sand fly</name>
    <dbReference type="NCBI Taxonomy" id="7200"/>
    <lineage>
        <taxon>Eukaryota</taxon>
        <taxon>Metazoa</taxon>
        <taxon>Ecdysozoa</taxon>
        <taxon>Arthropoda</taxon>
        <taxon>Hexapoda</taxon>
        <taxon>Insecta</taxon>
        <taxon>Pterygota</taxon>
        <taxon>Neoptera</taxon>
        <taxon>Endopterygota</taxon>
        <taxon>Diptera</taxon>
        <taxon>Nematocera</taxon>
        <taxon>Psychodoidea</taxon>
        <taxon>Psychodidae</taxon>
        <taxon>Lutzomyia</taxon>
        <taxon>Lutzomyia</taxon>
    </lineage>
</organism>
<evidence type="ECO:0000256" key="9">
    <source>
        <dbReference type="ARBA" id="ARBA00022989"/>
    </source>
</evidence>
<evidence type="ECO:0000256" key="5">
    <source>
        <dbReference type="ARBA" id="ARBA00014821"/>
    </source>
</evidence>
<accession>A0A1B0CT93</accession>
<feature type="transmembrane region" description="Helical" evidence="14">
    <location>
        <begin position="36"/>
        <end position="57"/>
    </location>
</feature>
<keyword evidence="9 14" id="KW-1133">Transmembrane helix</keyword>
<dbReference type="Gene3D" id="1.20.144.10">
    <property type="entry name" value="Phosphatidic acid phosphatase type 2/haloperoxidase"/>
    <property type="match status" value="1"/>
</dbReference>
<feature type="transmembrane region" description="Helical" evidence="14">
    <location>
        <begin position="165"/>
        <end position="189"/>
    </location>
</feature>
<feature type="transmembrane region" description="Helical" evidence="14">
    <location>
        <begin position="136"/>
        <end position="159"/>
    </location>
</feature>
<evidence type="ECO:0000256" key="7">
    <source>
        <dbReference type="ARBA" id="ARBA00022801"/>
    </source>
</evidence>
<evidence type="ECO:0000256" key="8">
    <source>
        <dbReference type="ARBA" id="ARBA00022824"/>
    </source>
</evidence>
<feature type="transmembrane region" description="Helical" evidence="14">
    <location>
        <begin position="104"/>
        <end position="124"/>
    </location>
</feature>
<evidence type="ECO:0000259" key="15">
    <source>
        <dbReference type="SMART" id="SM00014"/>
    </source>
</evidence>
<dbReference type="EnsemblMetazoa" id="LLOJ008092-RA">
    <property type="protein sequence ID" value="LLOJ008092-PA"/>
    <property type="gene ID" value="LLOJ008092"/>
</dbReference>
<comment type="function">
    <text evidence="11">Required for efficient N-glycosylation. Necessary for maintaining optimal levels of dolichol-linked oligosaccharides. Hydrolyzes dolichyl pyrophosphate at a very high rate and dolichyl monophosphate at a much lower rate. Does not act on phosphatidate.</text>
</comment>
<dbReference type="EMBL" id="AJWK01027296">
    <property type="status" value="NOT_ANNOTATED_CDS"/>
    <property type="molecule type" value="Genomic_DNA"/>
</dbReference>
<dbReference type="GO" id="GO:0006487">
    <property type="term" value="P:protein N-linked glycosylation"/>
    <property type="evidence" value="ECO:0007669"/>
    <property type="project" value="UniProtKB-ARBA"/>
</dbReference>